<reference evidence="9 10" key="1">
    <citation type="journal article" date="2022" name="Int. J. Syst. Evol. Microbiol.">
        <title>Apilactobacillus apisilvae sp. nov., Nicolia spurrieriana gen. nov. sp. nov., Bombilactobacillus folatiphilus sp. nov. and Bombilactobacillus thymidiniphilus sp. nov., four new lactic acid bacterial isolates from stingless bees Tetragonula carbonaria and Austroplebeia australis.</title>
        <authorList>
            <person name="Oliphant S.A."/>
            <person name="Watson-Haigh N.S."/>
            <person name="Sumby K.M."/>
            <person name="Gardner J."/>
            <person name="Groom S."/>
            <person name="Jiranek V."/>
        </authorList>
    </citation>
    <scope>NUCLEOTIDE SEQUENCE [LARGE SCALE GENOMIC DNA]</scope>
    <source>
        <strain evidence="9 10">SG4_A1</strain>
    </source>
</reference>
<dbReference type="CDD" id="cd04485">
    <property type="entry name" value="DnaE_OBF"/>
    <property type="match status" value="1"/>
</dbReference>
<dbReference type="EMBL" id="CP093365">
    <property type="protein sequence ID" value="UQS83730.1"/>
    <property type="molecule type" value="Genomic_DNA"/>
</dbReference>
<dbReference type="RefSeq" id="WP_249512915.1">
    <property type="nucleotide sequence ID" value="NZ_CP093365.1"/>
</dbReference>
<dbReference type="InterPro" id="IPR004805">
    <property type="entry name" value="DnaE2/DnaE/PolC"/>
</dbReference>
<name>A0ABY4PDU0_9LACO</name>
<evidence type="ECO:0000256" key="2">
    <source>
        <dbReference type="ARBA" id="ARBA00022679"/>
    </source>
</evidence>
<dbReference type="PANTHER" id="PTHR32294:SF0">
    <property type="entry name" value="DNA POLYMERASE III SUBUNIT ALPHA"/>
    <property type="match status" value="1"/>
</dbReference>
<keyword evidence="5" id="KW-0239">DNA-directed DNA polymerase</keyword>
<protein>
    <recommendedName>
        <fullName evidence="1">DNA-directed DNA polymerase</fullName>
        <ecNumber evidence="1">2.7.7.7</ecNumber>
    </recommendedName>
</protein>
<dbReference type="Gene3D" id="1.10.10.1600">
    <property type="entry name" value="Bacterial DNA polymerase III alpha subunit, thumb domain"/>
    <property type="match status" value="1"/>
</dbReference>
<dbReference type="Gene3D" id="3.20.20.140">
    <property type="entry name" value="Metal-dependent hydrolases"/>
    <property type="match status" value="1"/>
</dbReference>
<organism evidence="9 10">
    <name type="scientific">Bombilactobacillus thymidiniphilus</name>
    <dbReference type="NCBI Taxonomy" id="2923363"/>
    <lineage>
        <taxon>Bacteria</taxon>
        <taxon>Bacillati</taxon>
        <taxon>Bacillota</taxon>
        <taxon>Bacilli</taxon>
        <taxon>Lactobacillales</taxon>
        <taxon>Lactobacillaceae</taxon>
        <taxon>Bombilactobacillus</taxon>
    </lineage>
</organism>
<comment type="catalytic activity">
    <reaction evidence="7">
        <text>DNA(n) + a 2'-deoxyribonucleoside 5'-triphosphate = DNA(n+1) + diphosphate</text>
        <dbReference type="Rhea" id="RHEA:22508"/>
        <dbReference type="Rhea" id="RHEA-COMP:17339"/>
        <dbReference type="Rhea" id="RHEA-COMP:17340"/>
        <dbReference type="ChEBI" id="CHEBI:33019"/>
        <dbReference type="ChEBI" id="CHEBI:61560"/>
        <dbReference type="ChEBI" id="CHEBI:173112"/>
        <dbReference type="EC" id="2.7.7.7"/>
    </reaction>
</comment>
<evidence type="ECO:0000259" key="8">
    <source>
        <dbReference type="SMART" id="SM00481"/>
    </source>
</evidence>
<dbReference type="InterPro" id="IPR011708">
    <property type="entry name" value="DNA_pol3_alpha_NTPase_dom"/>
</dbReference>
<proteinExistence type="predicted"/>
<gene>
    <name evidence="9" type="primary">dnaE</name>
    <name evidence="9" type="ORF">MOO47_00575</name>
</gene>
<evidence type="ECO:0000256" key="4">
    <source>
        <dbReference type="ARBA" id="ARBA00022705"/>
    </source>
</evidence>
<keyword evidence="10" id="KW-1185">Reference proteome</keyword>
<dbReference type="InterPro" id="IPR004013">
    <property type="entry name" value="PHP_dom"/>
</dbReference>
<evidence type="ECO:0000313" key="9">
    <source>
        <dbReference type="EMBL" id="UQS83730.1"/>
    </source>
</evidence>
<dbReference type="InterPro" id="IPR041931">
    <property type="entry name" value="DNA_pol3_alpha_thumb_dom"/>
</dbReference>
<dbReference type="Pfam" id="PF17657">
    <property type="entry name" value="DNA_pol3_finger"/>
    <property type="match status" value="1"/>
</dbReference>
<dbReference type="InterPro" id="IPR040982">
    <property type="entry name" value="DNA_pol3_finger"/>
</dbReference>
<keyword evidence="4" id="KW-0235">DNA replication</keyword>
<keyword evidence="2 9" id="KW-0808">Transferase</keyword>
<dbReference type="InterPro" id="IPR003141">
    <property type="entry name" value="Pol/His_phosphatase_N"/>
</dbReference>
<dbReference type="SUPFAM" id="SSF89550">
    <property type="entry name" value="PHP domain-like"/>
    <property type="match status" value="1"/>
</dbReference>
<accession>A0ABY4PDU0</accession>
<feature type="domain" description="Polymerase/histidinol phosphatase N-terminal" evidence="8">
    <location>
        <begin position="3"/>
        <end position="70"/>
    </location>
</feature>
<dbReference type="CDD" id="cd07431">
    <property type="entry name" value="PHP_PolIIIA"/>
    <property type="match status" value="1"/>
</dbReference>
<evidence type="ECO:0000256" key="1">
    <source>
        <dbReference type="ARBA" id="ARBA00012417"/>
    </source>
</evidence>
<dbReference type="Gene3D" id="1.10.150.870">
    <property type="match status" value="1"/>
</dbReference>
<evidence type="ECO:0000256" key="7">
    <source>
        <dbReference type="ARBA" id="ARBA00049244"/>
    </source>
</evidence>
<dbReference type="NCBIfam" id="TIGR00594">
    <property type="entry name" value="polc"/>
    <property type="match status" value="1"/>
</dbReference>
<dbReference type="Proteomes" id="UP000831947">
    <property type="component" value="Chromosome"/>
</dbReference>
<dbReference type="SMART" id="SM00481">
    <property type="entry name" value="POLIIIAc"/>
    <property type="match status" value="1"/>
</dbReference>
<evidence type="ECO:0000256" key="5">
    <source>
        <dbReference type="ARBA" id="ARBA00022932"/>
    </source>
</evidence>
<dbReference type="NCBIfam" id="NF004226">
    <property type="entry name" value="PRK05673.1"/>
    <property type="match status" value="1"/>
</dbReference>
<evidence type="ECO:0000256" key="6">
    <source>
        <dbReference type="ARBA" id="ARBA00026073"/>
    </source>
</evidence>
<evidence type="ECO:0000256" key="3">
    <source>
        <dbReference type="ARBA" id="ARBA00022695"/>
    </source>
</evidence>
<dbReference type="InterPro" id="IPR029460">
    <property type="entry name" value="DNAPol_HHH"/>
</dbReference>
<dbReference type="Pfam" id="PF02811">
    <property type="entry name" value="PHP"/>
    <property type="match status" value="1"/>
</dbReference>
<dbReference type="EC" id="2.7.7.7" evidence="1"/>
<evidence type="ECO:0000313" key="10">
    <source>
        <dbReference type="Proteomes" id="UP000831947"/>
    </source>
</evidence>
<dbReference type="GO" id="GO:0003887">
    <property type="term" value="F:DNA-directed DNA polymerase activity"/>
    <property type="evidence" value="ECO:0007669"/>
    <property type="project" value="UniProtKB-EC"/>
</dbReference>
<sequence length="1101" mass="124348">MTVQLQIKSSYSLLQSTIKLPELIQQAKALNYDSLALTDVNVTYGLIDFYKLAKKAGLHPILGMTLDVPGLLDHDHNYQLIVLAKNQLGYHNLLKLSSAIMIQDAGFNLVDHQNLLNDLALLIPGKNSELTALLQDNSGNKATNYLQILKQLKTKDLYIGLDLRNLSTTQIQQHYRLAQLQQLSCVVLDDIRYLQADGAFAHKVLQQIAAGEKITSSDISGDFAFRSSSEVSQQIKTLQLGDVLANTEALATQCQVEINFQRTQLPHFETPQNLSSIAYLTSLVEQGLHKLLGNTIPSAYQKRAQHELQVIAQMGYADYFLIVWDVIEQAHRLQIMTGPGRGSAAGSLVSYALQITQIDPLKYDLLFERFLNPERVDMPDIDLDIPDNRRDDLVHYMQQKYGDAHMAQIITFGTFAAKQSLRDVGRVFGLSQHELNRWSKAIPKQLGIDLKTAYQASPALQHLYQQSKQNQLIFKTALQIEGLPRHFSTHAAGIVLSAQPLENVVALQKGGSEETLLTQQTKNNVEALGLLKIDFLGLRNLAILAAATHLTKKYFQSDFDPRDLPLDDSQTLAIFSTGDTNGIFQFESAGIKNVLQQLKPDSFQDVVATNALYRPGPMKNIAHFIARKRNQEPITYPDDSLKAILAPTYGILVYQEQVMQVVAQMAGFSLAQADLLRRAMAKKDKKLMTAQKKEFIVKSLQNGYPKVNVLQVYDYIAQFANYGFNKSHAVAYSRLAYSLAYIKAHYPTAFYTALLNANLHNDQKINLYLQELRQRRIKILPPDVNNSAANFTITKNGLRWGLLFIKGIRRDLVDNIVSIRQEQSFNNLTNFLAALDKRFLKIEILQPLVFSGSLDQFNPNRRQLFLNVQDLVESLKLAGGSLSLFDVLKPKQNRIEDYSHLEKLEQENQTLGVYLSGHPVTQYQDLVESQQIKLAPAIKLDTVQKVLFFVKDIKTIRTKTGKNMAFLKGSDGVQDYSITVFPDLYKKINLQPNQVYVIALKAQLNKRRQREYIARQAQLAQNIKVPSKKKRLYVRFQKKDKQKMNALLELAQSFPGNVPVVIYFAASTEKFLLKKSNWINYNVTFKQALTGLVGEANFVYH</sequence>
<keyword evidence="3 9" id="KW-0548">Nucleotidyltransferase</keyword>
<dbReference type="Pfam" id="PF14579">
    <property type="entry name" value="HHH_6"/>
    <property type="match status" value="1"/>
</dbReference>
<dbReference type="PANTHER" id="PTHR32294">
    <property type="entry name" value="DNA POLYMERASE III SUBUNIT ALPHA"/>
    <property type="match status" value="1"/>
</dbReference>
<dbReference type="InterPro" id="IPR016195">
    <property type="entry name" value="Pol/histidinol_Pase-like"/>
</dbReference>
<dbReference type="Pfam" id="PF07733">
    <property type="entry name" value="DNA_pol3_alpha"/>
    <property type="match status" value="1"/>
</dbReference>
<comment type="subunit">
    <text evidence="6">DNA polymerase III contains a core (composed of alpha, epsilon and theta chains) that associates with a tau subunit. This core dimerizes to form the POLIII' complex. PolIII' associates with the gamma complex (composed of gamma, delta, delta', psi and chi chains) and with the beta chain to form the complete DNA polymerase III complex.</text>
</comment>